<evidence type="ECO:0000313" key="1">
    <source>
        <dbReference type="EMBL" id="KAJ0192977.1"/>
    </source>
</evidence>
<accession>A0A9R1X1L6</accession>
<name>A0A9R1X1L6_LACSA</name>
<evidence type="ECO:0008006" key="3">
    <source>
        <dbReference type="Google" id="ProtNLM"/>
    </source>
</evidence>
<reference evidence="1 2" key="1">
    <citation type="journal article" date="2017" name="Nat. Commun.">
        <title>Genome assembly with in vitro proximity ligation data and whole-genome triplication in lettuce.</title>
        <authorList>
            <person name="Reyes-Chin-Wo S."/>
            <person name="Wang Z."/>
            <person name="Yang X."/>
            <person name="Kozik A."/>
            <person name="Arikit S."/>
            <person name="Song C."/>
            <person name="Xia L."/>
            <person name="Froenicke L."/>
            <person name="Lavelle D.O."/>
            <person name="Truco M.J."/>
            <person name="Xia R."/>
            <person name="Zhu S."/>
            <person name="Xu C."/>
            <person name="Xu H."/>
            <person name="Xu X."/>
            <person name="Cox K."/>
            <person name="Korf I."/>
            <person name="Meyers B.C."/>
            <person name="Michelmore R.W."/>
        </authorList>
    </citation>
    <scope>NUCLEOTIDE SEQUENCE [LARGE SCALE GENOMIC DNA]</scope>
    <source>
        <strain evidence="2">cv. Salinas</strain>
        <tissue evidence="1">Seedlings</tissue>
    </source>
</reference>
<dbReference type="Gene3D" id="2.40.50.140">
    <property type="entry name" value="Nucleic acid-binding proteins"/>
    <property type="match status" value="1"/>
</dbReference>
<sequence>MSFYNKNKIWSIEMILKDEHGDKIQAMDRMTFYIKGPNFAALKMSSFKLTPRDQKFTFIQETVVTECNDFSGSVFGFSFVDYQNVLSLTHPQDTSVDIIGLVVAIGEIQQGHPQKSKHMLNIRIQDANSLQLHVNFWGEYAYKMLDYIHNNQENCRIVLILQLARLMFGEVFSLCY</sequence>
<gene>
    <name evidence="1" type="ORF">LSAT_V11C800452890</name>
</gene>
<comment type="caution">
    <text evidence="1">The sequence shown here is derived from an EMBL/GenBank/DDBJ whole genome shotgun (WGS) entry which is preliminary data.</text>
</comment>
<dbReference type="EMBL" id="NBSK02000008">
    <property type="protein sequence ID" value="KAJ0192977.1"/>
    <property type="molecule type" value="Genomic_DNA"/>
</dbReference>
<protein>
    <recommendedName>
        <fullName evidence="3">DUF223 domain-containing protein</fullName>
    </recommendedName>
</protein>
<dbReference type="InterPro" id="IPR012340">
    <property type="entry name" value="NA-bd_OB-fold"/>
</dbReference>
<dbReference type="SUPFAM" id="SSF50249">
    <property type="entry name" value="Nucleic acid-binding proteins"/>
    <property type="match status" value="1"/>
</dbReference>
<proteinExistence type="predicted"/>
<organism evidence="1 2">
    <name type="scientific">Lactuca sativa</name>
    <name type="common">Garden lettuce</name>
    <dbReference type="NCBI Taxonomy" id="4236"/>
    <lineage>
        <taxon>Eukaryota</taxon>
        <taxon>Viridiplantae</taxon>
        <taxon>Streptophyta</taxon>
        <taxon>Embryophyta</taxon>
        <taxon>Tracheophyta</taxon>
        <taxon>Spermatophyta</taxon>
        <taxon>Magnoliopsida</taxon>
        <taxon>eudicotyledons</taxon>
        <taxon>Gunneridae</taxon>
        <taxon>Pentapetalae</taxon>
        <taxon>asterids</taxon>
        <taxon>campanulids</taxon>
        <taxon>Asterales</taxon>
        <taxon>Asteraceae</taxon>
        <taxon>Cichorioideae</taxon>
        <taxon>Cichorieae</taxon>
        <taxon>Lactucinae</taxon>
        <taxon>Lactuca</taxon>
    </lineage>
</organism>
<keyword evidence="2" id="KW-1185">Reference proteome</keyword>
<dbReference type="Proteomes" id="UP000235145">
    <property type="component" value="Unassembled WGS sequence"/>
</dbReference>
<dbReference type="AlphaFoldDB" id="A0A9R1X1L6"/>
<evidence type="ECO:0000313" key="2">
    <source>
        <dbReference type="Proteomes" id="UP000235145"/>
    </source>
</evidence>